<proteinExistence type="predicted"/>
<dbReference type="InterPro" id="IPR015330">
    <property type="entry name" value="DNA_primase/pol_bifunc_N"/>
</dbReference>
<dbReference type="SUPFAM" id="SSF56747">
    <property type="entry name" value="Prim-pol domain"/>
    <property type="match status" value="1"/>
</dbReference>
<dbReference type="RefSeq" id="WP_344930740.1">
    <property type="nucleotide sequence ID" value="NZ_BAAAYK010000038.1"/>
</dbReference>
<reference evidence="4" key="1">
    <citation type="journal article" date="2019" name="Int. J. Syst. Evol. Microbiol.">
        <title>The Global Catalogue of Microorganisms (GCM) 10K type strain sequencing project: providing services to taxonomists for standard genome sequencing and annotation.</title>
        <authorList>
            <consortium name="The Broad Institute Genomics Platform"/>
            <consortium name="The Broad Institute Genome Sequencing Center for Infectious Disease"/>
            <person name="Wu L."/>
            <person name="Ma J."/>
        </authorList>
    </citation>
    <scope>NUCLEOTIDE SEQUENCE [LARGE SCALE GENOMIC DNA]</scope>
    <source>
        <strain evidence="4">JCM 9687</strain>
    </source>
</reference>
<comment type="caution">
    <text evidence="3">The sequence shown here is derived from an EMBL/GenBank/DDBJ whole genome shotgun (WGS) entry which is preliminary data.</text>
</comment>
<evidence type="ECO:0000313" key="3">
    <source>
        <dbReference type="EMBL" id="GAA3364016.1"/>
    </source>
</evidence>
<gene>
    <name evidence="3" type="ORF">GCM10020366_58210</name>
</gene>
<evidence type="ECO:0000313" key="4">
    <source>
        <dbReference type="Proteomes" id="UP001500483"/>
    </source>
</evidence>
<protein>
    <submittedName>
        <fullName evidence="3">Bifunctional DNA primase/polymerase</fullName>
    </submittedName>
</protein>
<dbReference type="EMBL" id="BAAAYK010000038">
    <property type="protein sequence ID" value="GAA3364016.1"/>
    <property type="molecule type" value="Genomic_DNA"/>
</dbReference>
<name>A0ABP6RZ75_9PSEU</name>
<dbReference type="CDD" id="cd04859">
    <property type="entry name" value="Prim_Pol"/>
    <property type="match status" value="1"/>
</dbReference>
<feature type="domain" description="DNA primase/polymerase bifunctional N-terminal" evidence="2">
    <location>
        <begin position="8"/>
        <end position="209"/>
    </location>
</feature>
<evidence type="ECO:0000256" key="1">
    <source>
        <dbReference type="SAM" id="MobiDB-lite"/>
    </source>
</evidence>
<dbReference type="SMART" id="SM00943">
    <property type="entry name" value="Prim-Pol"/>
    <property type="match status" value="1"/>
</dbReference>
<dbReference type="Proteomes" id="UP001500483">
    <property type="component" value="Unassembled WGS sequence"/>
</dbReference>
<evidence type="ECO:0000259" key="2">
    <source>
        <dbReference type="SMART" id="SM00943"/>
    </source>
</evidence>
<feature type="region of interest" description="Disordered" evidence="1">
    <location>
        <begin position="300"/>
        <end position="334"/>
    </location>
</feature>
<dbReference type="Pfam" id="PF09250">
    <property type="entry name" value="Prim-Pol"/>
    <property type="match status" value="1"/>
</dbReference>
<sequence length="334" mass="36162">MTNYLELANWLARRGMHVFPLRPDSKRPFGNCQPCKAEKCTPAECRCLTAARPCHGYLSATTDPAVIHRWWTHIPRANVGISTGPSGLVVLDLDRKAKPSAPATHDVPDRAADGLEALAAIATADGAGWPETLTVETPSGGRHLYFCAPAGLDVSSDASGRVGHQIDLRAHGGYVVAPTCRITAPPEDCTGTYERTSVGIGIAELPAWLARRVAPRPAVTTTAPNLPAGPVGDHAPGYWRRVWDDELHKVETRDGERWRLVYASARRLANLAVHDTAPWSEQDAISALVDAAIRRRQRTGKPIEEASARRNAVRGWQRGSHDGPDSLHGFGRTA</sequence>
<keyword evidence="4" id="KW-1185">Reference proteome</keyword>
<accession>A0ABP6RZ75</accession>
<organism evidence="3 4">
    <name type="scientific">Saccharopolyspora gregorii</name>
    <dbReference type="NCBI Taxonomy" id="33914"/>
    <lineage>
        <taxon>Bacteria</taxon>
        <taxon>Bacillati</taxon>
        <taxon>Actinomycetota</taxon>
        <taxon>Actinomycetes</taxon>
        <taxon>Pseudonocardiales</taxon>
        <taxon>Pseudonocardiaceae</taxon>
        <taxon>Saccharopolyspora</taxon>
    </lineage>
</organism>